<dbReference type="InterPro" id="IPR023753">
    <property type="entry name" value="FAD/NAD-binding_dom"/>
</dbReference>
<dbReference type="Pfam" id="PF02852">
    <property type="entry name" value="Pyr_redox_dim"/>
    <property type="match status" value="1"/>
</dbReference>
<protein>
    <recommendedName>
        <fullName evidence="7">FAD/NAD(P)-binding domain-containing protein</fullName>
    </recommendedName>
</protein>
<evidence type="ECO:0000256" key="1">
    <source>
        <dbReference type="ARBA" id="ARBA00022630"/>
    </source>
</evidence>
<dbReference type="Pfam" id="PF07992">
    <property type="entry name" value="Pyr_redox_2"/>
    <property type="match status" value="1"/>
</dbReference>
<dbReference type="GO" id="GO:0004148">
    <property type="term" value="F:dihydrolipoyl dehydrogenase (NADH) activity"/>
    <property type="evidence" value="ECO:0007669"/>
    <property type="project" value="TreeGrafter"/>
</dbReference>
<evidence type="ECO:0000256" key="3">
    <source>
        <dbReference type="ARBA" id="ARBA00023027"/>
    </source>
</evidence>
<feature type="domain" description="FAD/NAD(P)-binding" evidence="5">
    <location>
        <begin position="5"/>
        <end position="156"/>
    </location>
</feature>
<evidence type="ECO:0008006" key="7">
    <source>
        <dbReference type="Google" id="ProtNLM"/>
    </source>
</evidence>
<accession>X1VJP8</accession>
<evidence type="ECO:0000259" key="5">
    <source>
        <dbReference type="Pfam" id="PF07992"/>
    </source>
</evidence>
<dbReference type="PRINTS" id="PR00368">
    <property type="entry name" value="FADPNR"/>
</dbReference>
<feature type="non-terminal residue" evidence="6">
    <location>
        <position position="252"/>
    </location>
</feature>
<evidence type="ECO:0000313" key="6">
    <source>
        <dbReference type="EMBL" id="GAJ15621.1"/>
    </source>
</evidence>
<dbReference type="InterPro" id="IPR036188">
    <property type="entry name" value="FAD/NAD-bd_sf"/>
</dbReference>
<name>X1VJP8_9ZZZZ</name>
<dbReference type="GO" id="GO:0050660">
    <property type="term" value="F:flavin adenine dinucleotide binding"/>
    <property type="evidence" value="ECO:0007669"/>
    <property type="project" value="TreeGrafter"/>
</dbReference>
<dbReference type="EMBL" id="BARW01028768">
    <property type="protein sequence ID" value="GAJ15621.1"/>
    <property type="molecule type" value="Genomic_DNA"/>
</dbReference>
<evidence type="ECO:0000259" key="4">
    <source>
        <dbReference type="Pfam" id="PF02852"/>
    </source>
</evidence>
<dbReference type="InterPro" id="IPR050151">
    <property type="entry name" value="Class-I_Pyr_Nuc-Dis_Oxidored"/>
</dbReference>
<dbReference type="PANTHER" id="PTHR22912">
    <property type="entry name" value="DISULFIDE OXIDOREDUCTASE"/>
    <property type="match status" value="1"/>
</dbReference>
<sequence>TTATELQQSILILGGGVIGCEFATIYSELGIKTTIVEMLDSLVANLDSDISKAITKSLQQRNVEVITGTKLETVTPGQNGVTARLSNGGSIEVEKILVAVGRKPNIENIGLEETGIKLDNGIIKVDEQCRTNVQGIYAIGDVAETRQYAHLASRMGIIAADNAAGYEARDDRTIVPAGVYTHPEAASVGLSEQQAKDKYPNVQVSRFSYSASGMARAYDKSEGMVKLIAEKDIGAILGAVVIGSHATDVIQE</sequence>
<keyword evidence="1" id="KW-0285">Flavoprotein</keyword>
<dbReference type="GO" id="GO:0006103">
    <property type="term" value="P:2-oxoglutarate metabolic process"/>
    <property type="evidence" value="ECO:0007669"/>
    <property type="project" value="TreeGrafter"/>
</dbReference>
<keyword evidence="2" id="KW-0274">FAD</keyword>
<evidence type="ECO:0000256" key="2">
    <source>
        <dbReference type="ARBA" id="ARBA00022827"/>
    </source>
</evidence>
<dbReference type="AlphaFoldDB" id="X1VJP8"/>
<keyword evidence="3" id="KW-0520">NAD</keyword>
<dbReference type="PRINTS" id="PR00411">
    <property type="entry name" value="PNDRDTASEI"/>
</dbReference>
<reference evidence="6" key="1">
    <citation type="journal article" date="2014" name="Front. Microbiol.">
        <title>High frequency of phylogenetically diverse reductive dehalogenase-homologous genes in deep subseafloor sedimentary metagenomes.</title>
        <authorList>
            <person name="Kawai M."/>
            <person name="Futagami T."/>
            <person name="Toyoda A."/>
            <person name="Takaki Y."/>
            <person name="Nishi S."/>
            <person name="Hori S."/>
            <person name="Arai W."/>
            <person name="Tsubouchi T."/>
            <person name="Morono Y."/>
            <person name="Uchiyama I."/>
            <person name="Ito T."/>
            <person name="Fujiyama A."/>
            <person name="Inagaki F."/>
            <person name="Takami H."/>
        </authorList>
    </citation>
    <scope>NUCLEOTIDE SEQUENCE</scope>
    <source>
        <strain evidence="6">Expedition CK06-06</strain>
    </source>
</reference>
<feature type="non-terminal residue" evidence="6">
    <location>
        <position position="1"/>
    </location>
</feature>
<dbReference type="InterPro" id="IPR016156">
    <property type="entry name" value="FAD/NAD-linked_Rdtase_dimer_sf"/>
</dbReference>
<dbReference type="SUPFAM" id="SSF55424">
    <property type="entry name" value="FAD/NAD-linked reductases, dimerisation (C-terminal) domain"/>
    <property type="match status" value="1"/>
</dbReference>
<proteinExistence type="predicted"/>
<gene>
    <name evidence="6" type="ORF">S12H4_46374</name>
</gene>
<dbReference type="PANTHER" id="PTHR22912:SF217">
    <property type="entry name" value="DIHYDROLIPOYL DEHYDROGENASE"/>
    <property type="match status" value="1"/>
</dbReference>
<organism evidence="6">
    <name type="scientific">marine sediment metagenome</name>
    <dbReference type="NCBI Taxonomy" id="412755"/>
    <lineage>
        <taxon>unclassified sequences</taxon>
        <taxon>metagenomes</taxon>
        <taxon>ecological metagenomes</taxon>
    </lineage>
</organism>
<comment type="caution">
    <text evidence="6">The sequence shown here is derived from an EMBL/GenBank/DDBJ whole genome shotgun (WGS) entry which is preliminary data.</text>
</comment>
<dbReference type="Gene3D" id="3.50.50.60">
    <property type="entry name" value="FAD/NAD(P)-binding domain"/>
    <property type="match status" value="1"/>
</dbReference>
<dbReference type="InterPro" id="IPR004099">
    <property type="entry name" value="Pyr_nucl-diS_OxRdtase_dimer"/>
</dbReference>
<dbReference type="SUPFAM" id="SSF51905">
    <property type="entry name" value="FAD/NAD(P)-binding domain"/>
    <property type="match status" value="1"/>
</dbReference>
<feature type="domain" description="Pyridine nucleotide-disulphide oxidoreductase dimerisation" evidence="4">
    <location>
        <begin position="175"/>
        <end position="252"/>
    </location>
</feature>